<dbReference type="OrthoDB" id="3909090at2759"/>
<comment type="caution">
    <text evidence="2">The sequence shown here is derived from an EMBL/GenBank/DDBJ whole genome shotgun (WGS) entry which is preliminary data.</text>
</comment>
<evidence type="ECO:0000313" key="2">
    <source>
        <dbReference type="EMBL" id="KAF2435989.1"/>
    </source>
</evidence>
<accession>A0A9P4P3J1</accession>
<keyword evidence="3" id="KW-1185">Reference proteome</keyword>
<proteinExistence type="predicted"/>
<sequence>MKNLALSLLFAAAANGAAIQKKPRQLEGSSGAELPKLISSGGINFLPKQKAYKIEQIEPRNADAKRVKITYGPYKLRAANSTVKIGNAQSMDKGGTSYQYLVDDDFPRDITVLQSKSMVTDENFKREDTANGIYNHHNVFMDITKSPQPAYACEGRKAAGALPYAVFTAGATEVGDINYSSTSKDIKTGYHLSKNRALLNSIDTINYNNFDKTVYTVTEIEYLEGTPAGYIDTFQALIDPSICGGVNGAAIHPPKGVSKFNVNSTGIIAARDGYILNIRGHLHDGGINIQVKINDKEVCNSKAAYGGEGHVTKTPEGRVWETIRETSTCYDPIKVKKGDKIYMQANYDLDLHPSREMGGGHGAMAMGSAKRDLANVGTAMDGDAEQMALVVTYFAPI</sequence>
<dbReference type="EMBL" id="MU007011">
    <property type="protein sequence ID" value="KAF2435989.1"/>
    <property type="molecule type" value="Genomic_DNA"/>
</dbReference>
<name>A0A9P4P3J1_9PEZI</name>
<dbReference type="AlphaFoldDB" id="A0A9P4P3J1"/>
<feature type="chain" id="PRO_5040442897" evidence="1">
    <location>
        <begin position="17"/>
        <end position="397"/>
    </location>
</feature>
<evidence type="ECO:0000313" key="3">
    <source>
        <dbReference type="Proteomes" id="UP000800235"/>
    </source>
</evidence>
<reference evidence="2" key="1">
    <citation type="journal article" date="2020" name="Stud. Mycol.">
        <title>101 Dothideomycetes genomes: a test case for predicting lifestyles and emergence of pathogens.</title>
        <authorList>
            <person name="Haridas S."/>
            <person name="Albert R."/>
            <person name="Binder M."/>
            <person name="Bloem J."/>
            <person name="Labutti K."/>
            <person name="Salamov A."/>
            <person name="Andreopoulos B."/>
            <person name="Baker S."/>
            <person name="Barry K."/>
            <person name="Bills G."/>
            <person name="Bluhm B."/>
            <person name="Cannon C."/>
            <person name="Castanera R."/>
            <person name="Culley D."/>
            <person name="Daum C."/>
            <person name="Ezra D."/>
            <person name="Gonzalez J."/>
            <person name="Henrissat B."/>
            <person name="Kuo A."/>
            <person name="Liang C."/>
            <person name="Lipzen A."/>
            <person name="Lutzoni F."/>
            <person name="Magnuson J."/>
            <person name="Mondo S."/>
            <person name="Nolan M."/>
            <person name="Ohm R."/>
            <person name="Pangilinan J."/>
            <person name="Park H.-J."/>
            <person name="Ramirez L."/>
            <person name="Alfaro M."/>
            <person name="Sun H."/>
            <person name="Tritt A."/>
            <person name="Yoshinaga Y."/>
            <person name="Zwiers L.-H."/>
            <person name="Turgeon B."/>
            <person name="Goodwin S."/>
            <person name="Spatafora J."/>
            <person name="Crous P."/>
            <person name="Grigoriev I."/>
        </authorList>
    </citation>
    <scope>NUCLEOTIDE SEQUENCE</scope>
    <source>
        <strain evidence="2">CBS 130266</strain>
    </source>
</reference>
<feature type="signal peptide" evidence="1">
    <location>
        <begin position="1"/>
        <end position="16"/>
    </location>
</feature>
<protein>
    <submittedName>
        <fullName evidence="2">Uncharacterized protein</fullName>
    </submittedName>
</protein>
<organism evidence="2 3">
    <name type="scientific">Tothia fuscella</name>
    <dbReference type="NCBI Taxonomy" id="1048955"/>
    <lineage>
        <taxon>Eukaryota</taxon>
        <taxon>Fungi</taxon>
        <taxon>Dikarya</taxon>
        <taxon>Ascomycota</taxon>
        <taxon>Pezizomycotina</taxon>
        <taxon>Dothideomycetes</taxon>
        <taxon>Pleosporomycetidae</taxon>
        <taxon>Venturiales</taxon>
        <taxon>Cylindrosympodiaceae</taxon>
        <taxon>Tothia</taxon>
    </lineage>
</organism>
<gene>
    <name evidence="2" type="ORF">EJ08DRAFT_645019</name>
</gene>
<evidence type="ECO:0000256" key="1">
    <source>
        <dbReference type="SAM" id="SignalP"/>
    </source>
</evidence>
<dbReference type="Proteomes" id="UP000800235">
    <property type="component" value="Unassembled WGS sequence"/>
</dbReference>
<keyword evidence="1" id="KW-0732">Signal</keyword>